<accession>A0A4Y2TJ34</accession>
<evidence type="ECO:0000313" key="1">
    <source>
        <dbReference type="EMBL" id="GBN99376.1"/>
    </source>
</evidence>
<name>A0A4Y2TJ34_ARAVE</name>
<keyword evidence="3" id="KW-1185">Reference proteome</keyword>
<proteinExistence type="predicted"/>
<reference evidence="2 3" key="1">
    <citation type="journal article" date="2019" name="Sci. Rep.">
        <title>Orb-weaving spider Araneus ventricosus genome elucidates the spidroin gene catalogue.</title>
        <authorList>
            <person name="Kono N."/>
            <person name="Nakamura H."/>
            <person name="Ohtoshi R."/>
            <person name="Moran D.A.P."/>
            <person name="Shinohara A."/>
            <person name="Yoshida Y."/>
            <person name="Fujiwara M."/>
            <person name="Mori M."/>
            <person name="Tomita M."/>
            <person name="Arakawa K."/>
        </authorList>
    </citation>
    <scope>NUCLEOTIDE SEQUENCE [LARGE SCALE GENOMIC DNA]</scope>
</reference>
<sequence>MLSASVSKLFTMDLFGKLKQIIWPLRTPDLYFTKHLFNHRQGQYIHRTVNYHSYGIIDDYRDSTLLDVSPADFLRLPSLTTHIHNGRKIRSTASSFDDVVRPLINLGL</sequence>
<dbReference type="AlphaFoldDB" id="A0A4Y2TJ34"/>
<protein>
    <submittedName>
        <fullName evidence="2">Uncharacterized protein</fullName>
    </submittedName>
</protein>
<dbReference type="EMBL" id="BGPR01028300">
    <property type="protein sequence ID" value="GBN99376.1"/>
    <property type="molecule type" value="Genomic_DNA"/>
</dbReference>
<evidence type="ECO:0000313" key="2">
    <source>
        <dbReference type="EMBL" id="GBN99456.1"/>
    </source>
</evidence>
<organism evidence="2 3">
    <name type="scientific">Araneus ventricosus</name>
    <name type="common">Orbweaver spider</name>
    <name type="synonym">Epeira ventricosa</name>
    <dbReference type="NCBI Taxonomy" id="182803"/>
    <lineage>
        <taxon>Eukaryota</taxon>
        <taxon>Metazoa</taxon>
        <taxon>Ecdysozoa</taxon>
        <taxon>Arthropoda</taxon>
        <taxon>Chelicerata</taxon>
        <taxon>Arachnida</taxon>
        <taxon>Araneae</taxon>
        <taxon>Araneomorphae</taxon>
        <taxon>Entelegynae</taxon>
        <taxon>Araneoidea</taxon>
        <taxon>Araneidae</taxon>
        <taxon>Araneus</taxon>
    </lineage>
</organism>
<comment type="caution">
    <text evidence="2">The sequence shown here is derived from an EMBL/GenBank/DDBJ whole genome shotgun (WGS) entry which is preliminary data.</text>
</comment>
<evidence type="ECO:0000313" key="3">
    <source>
        <dbReference type="Proteomes" id="UP000499080"/>
    </source>
</evidence>
<dbReference type="EMBL" id="BGPR01028350">
    <property type="protein sequence ID" value="GBN99456.1"/>
    <property type="molecule type" value="Genomic_DNA"/>
</dbReference>
<dbReference type="Proteomes" id="UP000499080">
    <property type="component" value="Unassembled WGS sequence"/>
</dbReference>
<gene>
    <name evidence="2" type="ORF">AVEN_59026_1</name>
    <name evidence="1" type="ORF">AVEN_65550_1</name>
</gene>